<accession>A0A0E9PQG1</accession>
<organism evidence="1">
    <name type="scientific">Anguilla anguilla</name>
    <name type="common">European freshwater eel</name>
    <name type="synonym">Muraena anguilla</name>
    <dbReference type="NCBI Taxonomy" id="7936"/>
    <lineage>
        <taxon>Eukaryota</taxon>
        <taxon>Metazoa</taxon>
        <taxon>Chordata</taxon>
        <taxon>Craniata</taxon>
        <taxon>Vertebrata</taxon>
        <taxon>Euteleostomi</taxon>
        <taxon>Actinopterygii</taxon>
        <taxon>Neopterygii</taxon>
        <taxon>Teleostei</taxon>
        <taxon>Anguilliformes</taxon>
        <taxon>Anguillidae</taxon>
        <taxon>Anguilla</taxon>
    </lineage>
</organism>
<proteinExistence type="predicted"/>
<protein>
    <submittedName>
        <fullName evidence="1">Uncharacterized protein</fullName>
    </submittedName>
</protein>
<dbReference type="EMBL" id="GBXM01102277">
    <property type="protein sequence ID" value="JAH06300.1"/>
    <property type="molecule type" value="Transcribed_RNA"/>
</dbReference>
<reference evidence="1" key="1">
    <citation type="submission" date="2014-11" db="EMBL/GenBank/DDBJ databases">
        <authorList>
            <person name="Amaro Gonzalez C."/>
        </authorList>
    </citation>
    <scope>NUCLEOTIDE SEQUENCE</scope>
</reference>
<reference evidence="1" key="2">
    <citation type="journal article" date="2015" name="Fish Shellfish Immunol.">
        <title>Early steps in the European eel (Anguilla anguilla)-Vibrio vulnificus interaction in the gills: Role of the RtxA13 toxin.</title>
        <authorList>
            <person name="Callol A."/>
            <person name="Pajuelo D."/>
            <person name="Ebbesson L."/>
            <person name="Teles M."/>
            <person name="MacKenzie S."/>
            <person name="Amaro C."/>
        </authorList>
    </citation>
    <scope>NUCLEOTIDE SEQUENCE</scope>
</reference>
<sequence>MLVNCHADQCKRFFTLTECKATRFCVPAGRGLTWLCATHPYIHIQAHAYTQVHFTFRMDNCGLDFRLSMLFSCWHRVLQCKWVQHKCTLLIQLELIPFIV</sequence>
<name>A0A0E9PQG1_ANGAN</name>
<evidence type="ECO:0000313" key="1">
    <source>
        <dbReference type="EMBL" id="JAH06300.1"/>
    </source>
</evidence>
<dbReference type="AlphaFoldDB" id="A0A0E9PQG1"/>